<dbReference type="PRINTS" id="PR00981">
    <property type="entry name" value="TRNASYNTHSER"/>
</dbReference>
<keyword evidence="7" id="KW-0030">Aminoacyl-tRNA synthetase</keyword>
<evidence type="ECO:0000256" key="5">
    <source>
        <dbReference type="ARBA" id="ARBA00022840"/>
    </source>
</evidence>
<feature type="binding site" evidence="9">
    <location>
        <position position="290"/>
    </location>
    <ligand>
        <name>L-serine</name>
        <dbReference type="ChEBI" id="CHEBI:33384"/>
    </ligand>
</feature>
<dbReference type="InterPro" id="IPR033729">
    <property type="entry name" value="SerRS_core"/>
</dbReference>
<keyword evidence="5 10" id="KW-0067">ATP-binding</keyword>
<dbReference type="InterPro" id="IPR010978">
    <property type="entry name" value="tRNA-bd_arm"/>
</dbReference>
<dbReference type="EC" id="6.1.1.11" evidence="2"/>
<evidence type="ECO:0000256" key="11">
    <source>
        <dbReference type="SAM" id="Coils"/>
    </source>
</evidence>
<evidence type="ECO:0000256" key="8">
    <source>
        <dbReference type="ARBA" id="ARBA00031113"/>
    </source>
</evidence>
<evidence type="ECO:0000256" key="9">
    <source>
        <dbReference type="PIRSR" id="PIRSR001529-1"/>
    </source>
</evidence>
<feature type="binding site" evidence="10">
    <location>
        <begin position="354"/>
        <end position="357"/>
    </location>
    <ligand>
        <name>ATP</name>
        <dbReference type="ChEBI" id="CHEBI:30616"/>
    </ligand>
</feature>
<evidence type="ECO:0000256" key="3">
    <source>
        <dbReference type="ARBA" id="ARBA00022598"/>
    </source>
</evidence>
<keyword evidence="14" id="KW-1185">Reference proteome</keyword>
<evidence type="ECO:0000256" key="4">
    <source>
        <dbReference type="ARBA" id="ARBA00022741"/>
    </source>
</evidence>
<dbReference type="EMBL" id="JAVFKY010000006">
    <property type="protein sequence ID" value="KAK5575166.1"/>
    <property type="molecule type" value="Genomic_DNA"/>
</dbReference>
<dbReference type="SUPFAM" id="SSF46589">
    <property type="entry name" value="tRNA-binding arm"/>
    <property type="match status" value="1"/>
</dbReference>
<gene>
    <name evidence="13" type="ORF">RB653_010422</name>
</gene>
<organism evidence="13 14">
    <name type="scientific">Dictyostelium firmibasis</name>
    <dbReference type="NCBI Taxonomy" id="79012"/>
    <lineage>
        <taxon>Eukaryota</taxon>
        <taxon>Amoebozoa</taxon>
        <taxon>Evosea</taxon>
        <taxon>Eumycetozoa</taxon>
        <taxon>Dictyostelia</taxon>
        <taxon>Dictyosteliales</taxon>
        <taxon>Dictyosteliaceae</taxon>
        <taxon>Dictyostelium</taxon>
    </lineage>
</organism>
<feature type="site" description="Important for serine binding" evidence="9">
    <location>
        <position position="392"/>
    </location>
</feature>
<dbReference type="InterPro" id="IPR002314">
    <property type="entry name" value="aa-tRNA-synt_IIb"/>
</dbReference>
<feature type="binding site" evidence="10">
    <location>
        <begin position="267"/>
        <end position="269"/>
    </location>
    <ligand>
        <name>ATP</name>
        <dbReference type="ChEBI" id="CHEBI:30616"/>
    </ligand>
</feature>
<dbReference type="GO" id="GO:0005524">
    <property type="term" value="F:ATP binding"/>
    <property type="evidence" value="ECO:0007669"/>
    <property type="project" value="UniProtKB-KW"/>
</dbReference>
<evidence type="ECO:0000259" key="12">
    <source>
        <dbReference type="PROSITE" id="PS50862"/>
    </source>
</evidence>
<evidence type="ECO:0000313" key="14">
    <source>
        <dbReference type="Proteomes" id="UP001344447"/>
    </source>
</evidence>
<protein>
    <recommendedName>
        <fullName evidence="2">serine--tRNA ligase</fullName>
        <ecNumber evidence="2">6.1.1.11</ecNumber>
    </recommendedName>
    <alternativeName>
        <fullName evidence="8">Seryl-tRNA synthetase</fullName>
    </alternativeName>
</protein>
<dbReference type="GO" id="GO:0006434">
    <property type="term" value="P:seryl-tRNA aminoacylation"/>
    <property type="evidence" value="ECO:0007669"/>
    <property type="project" value="InterPro"/>
</dbReference>
<dbReference type="InterPro" id="IPR015866">
    <property type="entry name" value="Ser-tRNA-synth_1_N"/>
</dbReference>
<feature type="binding site" evidence="9">
    <location>
        <position position="236"/>
    </location>
    <ligand>
        <name>L-serine</name>
        <dbReference type="ChEBI" id="CHEBI:33384"/>
    </ligand>
</feature>
<sequence>MGLDIVLFRADKGGNPDLIRQSQKVRYANVDAVQEVIDLDKIAKETKYRLDNSNAEYAKLNKSIAMKKKAGENADEIIAQAEELNQSIIKLKVEVSEVELSLKKKLKPIGNIVHESVPIDNNEDNNQIVRTWGECKTSEGLLHHHELLEMIDGYDPERGTLVSGHRCYFLRGMGVLLNQAIINFALNHMTKRGSVPLQTPFFMNKDVMAKTAQLEQFDEELYKVSGDNEEKYLIATSEQPISAYHQDEWIEEKDLPKKYVGYSTCFRKEAGSHGRDTWGIFRVHQFEKIEQFCITEPEKSWDMMEEMINNSEQFYQELGIPYRVVNIVSGALNNAASKKYDLEGWFPGYNQYRELVSCSNCTDYQSRDLEIRCGMKKQGQQQKKYVHMLNSTLAATTRVICCILENYQTEGGITVPLPLRPYLGKDFIPFVKAVPKHKAIPKQKTTTPEQK</sequence>
<dbReference type="GO" id="GO:0004828">
    <property type="term" value="F:serine-tRNA ligase activity"/>
    <property type="evidence" value="ECO:0007669"/>
    <property type="project" value="UniProtKB-EC"/>
</dbReference>
<feature type="binding site" evidence="9">
    <location>
        <position position="390"/>
    </location>
    <ligand>
        <name>L-serine</name>
        <dbReference type="ChEBI" id="CHEBI:33384"/>
    </ligand>
</feature>
<dbReference type="InterPro" id="IPR042103">
    <property type="entry name" value="SerRS_1_N_sf"/>
</dbReference>
<dbReference type="Pfam" id="PF00587">
    <property type="entry name" value="tRNA-synt_2b"/>
    <property type="match status" value="1"/>
</dbReference>
<keyword evidence="11" id="KW-0175">Coiled coil</keyword>
<dbReference type="NCBIfam" id="TIGR00414">
    <property type="entry name" value="serS"/>
    <property type="match status" value="1"/>
</dbReference>
<evidence type="ECO:0000256" key="7">
    <source>
        <dbReference type="ARBA" id="ARBA00023146"/>
    </source>
</evidence>
<reference evidence="13 14" key="1">
    <citation type="submission" date="2023-11" db="EMBL/GenBank/DDBJ databases">
        <title>Dfirmibasis_genome.</title>
        <authorList>
            <person name="Edelbroek B."/>
            <person name="Kjellin J."/>
            <person name="Jerlstrom-Hultqvist J."/>
            <person name="Soderbom F."/>
        </authorList>
    </citation>
    <scope>NUCLEOTIDE SEQUENCE [LARGE SCALE GENOMIC DNA]</scope>
    <source>
        <strain evidence="13 14">TNS-C-14</strain>
    </source>
</reference>
<proteinExistence type="inferred from homology"/>
<evidence type="ECO:0000256" key="10">
    <source>
        <dbReference type="PIRSR" id="PIRSR001529-2"/>
    </source>
</evidence>
<feature type="coiled-coil region" evidence="11">
    <location>
        <begin position="67"/>
        <end position="101"/>
    </location>
</feature>
<dbReference type="FunFam" id="3.30.930.10:FF:000026">
    <property type="entry name" value="Seryl-tRNA synthetase, cytoplasmic"/>
    <property type="match status" value="1"/>
</dbReference>
<dbReference type="AlphaFoldDB" id="A0AAN7YPT2"/>
<dbReference type="Gene3D" id="1.10.287.40">
    <property type="entry name" value="Serine-tRNA synthetase, tRNA binding domain"/>
    <property type="match status" value="1"/>
</dbReference>
<keyword evidence="3" id="KW-0436">Ligase</keyword>
<evidence type="ECO:0000256" key="6">
    <source>
        <dbReference type="ARBA" id="ARBA00022917"/>
    </source>
</evidence>
<dbReference type="PANTHER" id="PTHR11778">
    <property type="entry name" value="SERYL-TRNA SYNTHETASE"/>
    <property type="match status" value="1"/>
</dbReference>
<dbReference type="Pfam" id="PF02403">
    <property type="entry name" value="Seryl_tRNA_N"/>
    <property type="match status" value="1"/>
</dbReference>
<dbReference type="Proteomes" id="UP001344447">
    <property type="component" value="Unassembled WGS sequence"/>
</dbReference>
<dbReference type="CDD" id="cd00770">
    <property type="entry name" value="SerRS_core"/>
    <property type="match status" value="1"/>
</dbReference>
<evidence type="ECO:0000256" key="1">
    <source>
        <dbReference type="ARBA" id="ARBA00010728"/>
    </source>
</evidence>
<evidence type="ECO:0000256" key="2">
    <source>
        <dbReference type="ARBA" id="ARBA00012840"/>
    </source>
</evidence>
<dbReference type="SUPFAM" id="SSF55681">
    <property type="entry name" value="Class II aaRS and biotin synthetases"/>
    <property type="match status" value="1"/>
</dbReference>
<dbReference type="PIRSF" id="PIRSF001529">
    <property type="entry name" value="Ser-tRNA-synth_IIa"/>
    <property type="match status" value="1"/>
</dbReference>
<keyword evidence="6" id="KW-0648">Protein biosynthesis</keyword>
<keyword evidence="4" id="KW-0547">Nucleotide-binding</keyword>
<name>A0AAN7YPT2_9MYCE</name>
<evidence type="ECO:0000313" key="13">
    <source>
        <dbReference type="EMBL" id="KAK5575166.1"/>
    </source>
</evidence>
<comment type="similarity">
    <text evidence="1">Belongs to the class-II aminoacyl-tRNA synthetase family. Type-1 seryl-tRNA synthetase subfamily.</text>
</comment>
<dbReference type="Gene3D" id="3.30.930.10">
    <property type="entry name" value="Bira Bifunctional Protein, Domain 2"/>
    <property type="match status" value="1"/>
</dbReference>
<feature type="binding site" evidence="9">
    <location>
        <position position="267"/>
    </location>
    <ligand>
        <name>L-serine</name>
        <dbReference type="ChEBI" id="CHEBI:33384"/>
    </ligand>
</feature>
<dbReference type="InterPro" id="IPR045864">
    <property type="entry name" value="aa-tRNA-synth_II/BPL/LPL"/>
</dbReference>
<feature type="binding site" evidence="10">
    <location>
        <begin position="283"/>
        <end position="286"/>
    </location>
    <ligand>
        <name>ATP</name>
        <dbReference type="ChEBI" id="CHEBI:30616"/>
    </ligand>
</feature>
<comment type="caution">
    <text evidence="13">The sequence shown here is derived from an EMBL/GenBank/DDBJ whole genome shotgun (WGS) entry which is preliminary data.</text>
</comment>
<accession>A0AAN7YPT2</accession>
<dbReference type="PROSITE" id="PS50862">
    <property type="entry name" value="AA_TRNA_LIGASE_II"/>
    <property type="match status" value="1"/>
</dbReference>
<dbReference type="InterPro" id="IPR006195">
    <property type="entry name" value="aa-tRNA-synth_II"/>
</dbReference>
<feature type="domain" description="Aminoacyl-transfer RNA synthetases class-II family profile" evidence="12">
    <location>
        <begin position="143"/>
        <end position="416"/>
    </location>
</feature>
<dbReference type="InterPro" id="IPR002317">
    <property type="entry name" value="Ser-tRNA-ligase_type_1"/>
</dbReference>